<evidence type="ECO:0000313" key="4">
    <source>
        <dbReference type="Proteomes" id="UP001139701"/>
    </source>
</evidence>
<dbReference type="Proteomes" id="UP001139701">
    <property type="component" value="Unassembled WGS sequence"/>
</dbReference>
<name>A0A9X2B825_9GAMM</name>
<dbReference type="Pfam" id="PF00043">
    <property type="entry name" value="GST_C"/>
    <property type="match status" value="1"/>
</dbReference>
<dbReference type="CDD" id="cd03046">
    <property type="entry name" value="GST_N_GTT1_like"/>
    <property type="match status" value="1"/>
</dbReference>
<sequence>MLTLHHLQFSRSIRILWALEELGVDYDMQYYKRLPSMSAPPELKKVHPLGKAPVITDEGLVVAESAVILDHLQAKYDTDSQFKPQSAEGINQYNYWMHYAEGSLMPLLVFTLVVSQLGSKKVPFLARPITNAIGEQLQKQFSKPRLKEHVAFLEQHLAQHDYFAGDQFSFADIQMIFPLEGLCSRQSELSLPNVEKYLARINQRPALQRAKQKSPDGGKAMSV</sequence>
<dbReference type="InterPro" id="IPR040079">
    <property type="entry name" value="Glutathione_S-Trfase"/>
</dbReference>
<evidence type="ECO:0000259" key="1">
    <source>
        <dbReference type="PROSITE" id="PS50404"/>
    </source>
</evidence>
<organism evidence="3 4">
    <name type="scientific">Acinetobacter sedimenti</name>
    <dbReference type="NCBI Taxonomy" id="2919922"/>
    <lineage>
        <taxon>Bacteria</taxon>
        <taxon>Pseudomonadati</taxon>
        <taxon>Pseudomonadota</taxon>
        <taxon>Gammaproteobacteria</taxon>
        <taxon>Moraxellales</taxon>
        <taxon>Moraxellaceae</taxon>
        <taxon>Acinetobacter</taxon>
    </lineage>
</organism>
<dbReference type="AlphaFoldDB" id="A0A9X2B825"/>
<proteinExistence type="predicted"/>
<dbReference type="PROSITE" id="PS50405">
    <property type="entry name" value="GST_CTER"/>
    <property type="match status" value="1"/>
</dbReference>
<feature type="domain" description="GST N-terminal" evidence="1">
    <location>
        <begin position="1"/>
        <end position="80"/>
    </location>
</feature>
<dbReference type="RefSeq" id="WP_241570360.1">
    <property type="nucleotide sequence ID" value="NZ_JAKUML010000002.1"/>
</dbReference>
<accession>A0A9X2B825</accession>
<dbReference type="InterPro" id="IPR036249">
    <property type="entry name" value="Thioredoxin-like_sf"/>
</dbReference>
<evidence type="ECO:0000259" key="2">
    <source>
        <dbReference type="PROSITE" id="PS50405"/>
    </source>
</evidence>
<dbReference type="InterPro" id="IPR004046">
    <property type="entry name" value="GST_C"/>
</dbReference>
<dbReference type="CDD" id="cd03189">
    <property type="entry name" value="GST_C_GTT1_like"/>
    <property type="match status" value="1"/>
</dbReference>
<comment type="caution">
    <text evidence="3">The sequence shown here is derived from an EMBL/GenBank/DDBJ whole genome shotgun (WGS) entry which is preliminary data.</text>
</comment>
<dbReference type="PROSITE" id="PS50404">
    <property type="entry name" value="GST_NTER"/>
    <property type="match status" value="1"/>
</dbReference>
<gene>
    <name evidence="3" type="ORF">MKI79_01820</name>
</gene>
<dbReference type="Gene3D" id="3.40.30.10">
    <property type="entry name" value="Glutaredoxin"/>
    <property type="match status" value="1"/>
</dbReference>
<reference evidence="3" key="1">
    <citation type="submission" date="2022-02" db="EMBL/GenBank/DDBJ databases">
        <title>Acinetobacter A3.8 sp. nov., isolated from Sediment (Zhairuo Island).</title>
        <authorList>
            <person name="Zheng K."/>
        </authorList>
    </citation>
    <scope>NUCLEOTIDE SEQUENCE</scope>
    <source>
        <strain evidence="3">A3.8</strain>
    </source>
</reference>
<evidence type="ECO:0000313" key="3">
    <source>
        <dbReference type="EMBL" id="MCJ8145659.1"/>
    </source>
</evidence>
<feature type="domain" description="GST C-terminal" evidence="2">
    <location>
        <begin position="86"/>
        <end position="219"/>
    </location>
</feature>
<dbReference type="InterPro" id="IPR010987">
    <property type="entry name" value="Glutathione-S-Trfase_C-like"/>
</dbReference>
<dbReference type="EMBL" id="JAKUML010000002">
    <property type="protein sequence ID" value="MCJ8145659.1"/>
    <property type="molecule type" value="Genomic_DNA"/>
</dbReference>
<dbReference type="Pfam" id="PF13409">
    <property type="entry name" value="GST_N_2"/>
    <property type="match status" value="1"/>
</dbReference>
<dbReference type="SFLD" id="SFLDS00019">
    <property type="entry name" value="Glutathione_Transferase_(cytos"/>
    <property type="match status" value="1"/>
</dbReference>
<dbReference type="PANTHER" id="PTHR44051">
    <property type="entry name" value="GLUTATHIONE S-TRANSFERASE-RELATED"/>
    <property type="match status" value="1"/>
</dbReference>
<protein>
    <submittedName>
        <fullName evidence="3">Glutathione S-transferase</fullName>
    </submittedName>
</protein>
<keyword evidence="4" id="KW-1185">Reference proteome</keyword>
<dbReference type="InterPro" id="IPR004045">
    <property type="entry name" value="Glutathione_S-Trfase_N"/>
</dbReference>
<dbReference type="SFLD" id="SFLDG01150">
    <property type="entry name" value="Main.1:_Beta-like"/>
    <property type="match status" value="1"/>
</dbReference>
<dbReference type="PANTHER" id="PTHR44051:SF9">
    <property type="entry name" value="GLUTATHIONE S-TRANSFERASE 1"/>
    <property type="match status" value="1"/>
</dbReference>
<dbReference type="SUPFAM" id="SSF52833">
    <property type="entry name" value="Thioredoxin-like"/>
    <property type="match status" value="1"/>
</dbReference>
<dbReference type="SUPFAM" id="SSF47616">
    <property type="entry name" value="GST C-terminal domain-like"/>
    <property type="match status" value="1"/>
</dbReference>
<dbReference type="InterPro" id="IPR036282">
    <property type="entry name" value="Glutathione-S-Trfase_C_sf"/>
</dbReference>
<dbReference type="SFLD" id="SFLDG00358">
    <property type="entry name" value="Main_(cytGST)"/>
    <property type="match status" value="1"/>
</dbReference>
<dbReference type="Gene3D" id="1.20.1050.10">
    <property type="match status" value="1"/>
</dbReference>